<organism evidence="9">
    <name type="scientific">Polynucleobacter sp. UK-FUSCHL-C3</name>
    <dbReference type="NCBI Taxonomy" id="2955208"/>
    <lineage>
        <taxon>Bacteria</taxon>
        <taxon>Pseudomonadati</taxon>
        <taxon>Pseudomonadota</taxon>
        <taxon>Betaproteobacteria</taxon>
        <taxon>Burkholderiales</taxon>
        <taxon>Burkholderiaceae</taxon>
        <taxon>Polynucleobacter</taxon>
    </lineage>
</organism>
<dbReference type="AlphaFoldDB" id="A0AAU8A2E5"/>
<keyword evidence="7 8" id="KW-0472">Membrane</keyword>
<accession>A0AAU8A2E5</accession>
<protein>
    <recommendedName>
        <fullName evidence="8">Probable membrane transporter protein</fullName>
    </recommendedName>
</protein>
<dbReference type="RefSeq" id="WP_353438816.1">
    <property type="nucleotide sequence ID" value="NZ_CP099959.1"/>
</dbReference>
<dbReference type="Pfam" id="PF01925">
    <property type="entry name" value="TauE"/>
    <property type="match status" value="1"/>
</dbReference>
<evidence type="ECO:0000256" key="5">
    <source>
        <dbReference type="ARBA" id="ARBA00022692"/>
    </source>
</evidence>
<feature type="transmembrane region" description="Helical" evidence="8">
    <location>
        <begin position="243"/>
        <end position="261"/>
    </location>
</feature>
<dbReference type="InterPro" id="IPR052017">
    <property type="entry name" value="TSUP"/>
</dbReference>
<keyword evidence="6 8" id="KW-1133">Transmembrane helix</keyword>
<dbReference type="InterPro" id="IPR002781">
    <property type="entry name" value="TM_pro_TauE-like"/>
</dbReference>
<keyword evidence="4 8" id="KW-1003">Cell membrane</keyword>
<proteinExistence type="inferred from homology"/>
<feature type="transmembrane region" description="Helical" evidence="8">
    <location>
        <begin position="12"/>
        <end position="35"/>
    </location>
</feature>
<dbReference type="PANTHER" id="PTHR30269">
    <property type="entry name" value="TRANSMEMBRANE PROTEIN YFCA"/>
    <property type="match status" value="1"/>
</dbReference>
<comment type="subcellular location">
    <subcellularLocation>
        <location evidence="1 8">Cell membrane</location>
        <topology evidence="1 8">Multi-pass membrane protein</topology>
    </subcellularLocation>
</comment>
<sequence>METLVDFSSYLWLLLLFTAFASGLVDAIAGGGGLIQVPALFMAYPDAHPATLLSANKVSSIGGTINAARRYLKHAQLPWNILGPAIIGGFIGALLGAFAVSVFPSEPLRKALPFMLVILLAYTWFAPSFGLENRPPQKVGRHEEIKAIAMGLVIGFYDGFFGPATGSFFLFAFVRLFYFDFLHASAATKLVNVTTNFAAVFMLVSLGFIDWPLGLIMMVANIIGSQIGSKLAIKHGSQFVRKIFLVVVMTLIAKSGYTAFFSN</sequence>
<comment type="similarity">
    <text evidence="2 8">Belongs to the 4-toluene sulfonate uptake permease (TSUP) (TC 2.A.102) family.</text>
</comment>
<evidence type="ECO:0000256" key="3">
    <source>
        <dbReference type="ARBA" id="ARBA00022448"/>
    </source>
</evidence>
<evidence type="ECO:0000256" key="2">
    <source>
        <dbReference type="ARBA" id="ARBA00009142"/>
    </source>
</evidence>
<evidence type="ECO:0000256" key="8">
    <source>
        <dbReference type="RuleBase" id="RU363041"/>
    </source>
</evidence>
<dbReference type="GO" id="GO:0005886">
    <property type="term" value="C:plasma membrane"/>
    <property type="evidence" value="ECO:0007669"/>
    <property type="project" value="UniProtKB-SubCell"/>
</dbReference>
<reference evidence="9" key="1">
    <citation type="submission" date="2022-06" db="EMBL/GenBank/DDBJ databases">
        <title>New Polynucleobacter species.</title>
        <authorList>
            <person name="Hahn M.W."/>
        </authorList>
    </citation>
    <scope>NUCLEOTIDE SEQUENCE</scope>
    <source>
        <strain evidence="9">UK-FUSCHL-C3</strain>
    </source>
</reference>
<evidence type="ECO:0000313" key="9">
    <source>
        <dbReference type="EMBL" id="XCC57729.1"/>
    </source>
</evidence>
<name>A0AAU8A2E5_9BURK</name>
<dbReference type="EMBL" id="CP099959">
    <property type="protein sequence ID" value="XCC57729.1"/>
    <property type="molecule type" value="Genomic_DNA"/>
</dbReference>
<evidence type="ECO:0000256" key="1">
    <source>
        <dbReference type="ARBA" id="ARBA00004651"/>
    </source>
</evidence>
<feature type="transmembrane region" description="Helical" evidence="8">
    <location>
        <begin position="198"/>
        <end position="223"/>
    </location>
</feature>
<feature type="transmembrane region" description="Helical" evidence="8">
    <location>
        <begin position="152"/>
        <end position="178"/>
    </location>
</feature>
<evidence type="ECO:0000256" key="6">
    <source>
        <dbReference type="ARBA" id="ARBA00022989"/>
    </source>
</evidence>
<dbReference type="PANTHER" id="PTHR30269:SF0">
    <property type="entry name" value="MEMBRANE TRANSPORTER PROTEIN YFCA-RELATED"/>
    <property type="match status" value="1"/>
</dbReference>
<gene>
    <name evidence="9" type="ORF">NKE59_00030</name>
</gene>
<keyword evidence="3" id="KW-0813">Transport</keyword>
<keyword evidence="5 8" id="KW-0812">Transmembrane</keyword>
<feature type="transmembrane region" description="Helical" evidence="8">
    <location>
        <begin position="112"/>
        <end position="131"/>
    </location>
</feature>
<evidence type="ECO:0000256" key="4">
    <source>
        <dbReference type="ARBA" id="ARBA00022475"/>
    </source>
</evidence>
<evidence type="ECO:0000256" key="7">
    <source>
        <dbReference type="ARBA" id="ARBA00023136"/>
    </source>
</evidence>
<feature type="transmembrane region" description="Helical" evidence="8">
    <location>
        <begin position="79"/>
        <end position="100"/>
    </location>
</feature>